<evidence type="ECO:0008006" key="5">
    <source>
        <dbReference type="Google" id="ProtNLM"/>
    </source>
</evidence>
<proteinExistence type="predicted"/>
<accession>A0A0A1VU32</accession>
<feature type="compositionally biased region" description="Pro residues" evidence="1">
    <location>
        <begin position="196"/>
        <end position="217"/>
    </location>
</feature>
<name>A0A0A1VU32_MICAE</name>
<dbReference type="Proteomes" id="UP000030321">
    <property type="component" value="Unassembled WGS sequence"/>
</dbReference>
<keyword evidence="2" id="KW-0812">Transmembrane</keyword>
<evidence type="ECO:0000313" key="3">
    <source>
        <dbReference type="EMBL" id="GAL92943.1"/>
    </source>
</evidence>
<gene>
    <name evidence="3" type="ORF">N44_01630</name>
</gene>
<dbReference type="InterPro" id="IPR025569">
    <property type="entry name" value="DUF4335"/>
</dbReference>
<dbReference type="EMBL" id="BBPA01000030">
    <property type="protein sequence ID" value="GAL92943.1"/>
    <property type="molecule type" value="Genomic_DNA"/>
</dbReference>
<evidence type="ECO:0000313" key="4">
    <source>
        <dbReference type="Proteomes" id="UP000030321"/>
    </source>
</evidence>
<sequence>MRRQYSLPNCTLILDGFGDDFAPANPGDSRPLLSILTNVECRLIGANKVLQGGRVFLENLVQAVSQYAQEFLSGVRHPQDPVHEPDHVYLEKIDHNLHRLVWYPSTDLNIPESPVKIEISTVQLFDLIEAIDQFFADTRTLPDLTLKLQPVSRRYHKVNESAASRTVPFLAGLGSLVACALLFYLLPVPQVRKPENPPIPAASPSPTVPTNPVPPPR</sequence>
<keyword evidence="2" id="KW-0472">Membrane</keyword>
<feature type="region of interest" description="Disordered" evidence="1">
    <location>
        <begin position="195"/>
        <end position="217"/>
    </location>
</feature>
<reference evidence="4" key="1">
    <citation type="journal article" date="2015" name="Genome">
        <title>Whole Genome Sequence of the Non-Microcystin-Producing Microcystis aeruginosa Strain NIES-44.</title>
        <authorList>
            <person name="Okano K."/>
            <person name="Miyata N."/>
            <person name="Ozaki Y."/>
        </authorList>
    </citation>
    <scope>NUCLEOTIDE SEQUENCE [LARGE SCALE GENOMIC DNA]</scope>
    <source>
        <strain evidence="4">NIES-44</strain>
    </source>
</reference>
<dbReference type="RefSeq" id="WP_045358673.1">
    <property type="nucleotide sequence ID" value="NZ_BBPA01000030.1"/>
</dbReference>
<evidence type="ECO:0000256" key="1">
    <source>
        <dbReference type="SAM" id="MobiDB-lite"/>
    </source>
</evidence>
<organism evidence="3 4">
    <name type="scientific">Microcystis aeruginosa NIES-44</name>
    <dbReference type="NCBI Taxonomy" id="449439"/>
    <lineage>
        <taxon>Bacteria</taxon>
        <taxon>Bacillati</taxon>
        <taxon>Cyanobacteriota</taxon>
        <taxon>Cyanophyceae</taxon>
        <taxon>Oscillatoriophycideae</taxon>
        <taxon>Chroococcales</taxon>
        <taxon>Microcystaceae</taxon>
        <taxon>Microcystis</taxon>
    </lineage>
</organism>
<comment type="caution">
    <text evidence="3">The sequence shown here is derived from an EMBL/GenBank/DDBJ whole genome shotgun (WGS) entry which is preliminary data.</text>
</comment>
<protein>
    <recommendedName>
        <fullName evidence="5">DUF4335 domain-containing protein</fullName>
    </recommendedName>
</protein>
<dbReference type="AlphaFoldDB" id="A0A0A1VU32"/>
<dbReference type="Pfam" id="PF14233">
    <property type="entry name" value="DUF4335"/>
    <property type="match status" value="1"/>
</dbReference>
<evidence type="ECO:0000256" key="2">
    <source>
        <dbReference type="SAM" id="Phobius"/>
    </source>
</evidence>
<keyword evidence="2" id="KW-1133">Transmembrane helix</keyword>
<feature type="transmembrane region" description="Helical" evidence="2">
    <location>
        <begin position="167"/>
        <end position="186"/>
    </location>
</feature>